<reference evidence="1" key="2">
    <citation type="submission" date="2017-06" db="EMBL/GenBank/DDBJ databases">
        <title>WGS assembly of Brachypodium distachyon.</title>
        <authorList>
            <consortium name="The International Brachypodium Initiative"/>
            <person name="Lucas S."/>
            <person name="Harmon-Smith M."/>
            <person name="Lail K."/>
            <person name="Tice H."/>
            <person name="Grimwood J."/>
            <person name="Bruce D."/>
            <person name="Barry K."/>
            <person name="Shu S."/>
            <person name="Lindquist E."/>
            <person name="Wang M."/>
            <person name="Pitluck S."/>
            <person name="Vogel J.P."/>
            <person name="Garvin D.F."/>
            <person name="Mockler T.C."/>
            <person name="Schmutz J."/>
            <person name="Rokhsar D."/>
            <person name="Bevan M.W."/>
        </authorList>
    </citation>
    <scope>NUCLEOTIDE SEQUENCE</scope>
    <source>
        <strain evidence="1">Bd21</strain>
    </source>
</reference>
<organism evidence="1">
    <name type="scientific">Brachypodium distachyon</name>
    <name type="common">Purple false brome</name>
    <name type="synonym">Trachynia distachya</name>
    <dbReference type="NCBI Taxonomy" id="15368"/>
    <lineage>
        <taxon>Eukaryota</taxon>
        <taxon>Viridiplantae</taxon>
        <taxon>Streptophyta</taxon>
        <taxon>Embryophyta</taxon>
        <taxon>Tracheophyta</taxon>
        <taxon>Spermatophyta</taxon>
        <taxon>Magnoliopsida</taxon>
        <taxon>Liliopsida</taxon>
        <taxon>Poales</taxon>
        <taxon>Poaceae</taxon>
        <taxon>BOP clade</taxon>
        <taxon>Pooideae</taxon>
        <taxon>Stipodae</taxon>
        <taxon>Brachypodieae</taxon>
        <taxon>Brachypodium</taxon>
    </lineage>
</organism>
<keyword evidence="3" id="KW-1185">Reference proteome</keyword>
<reference evidence="1 2" key="1">
    <citation type="journal article" date="2010" name="Nature">
        <title>Genome sequencing and analysis of the model grass Brachypodium distachyon.</title>
        <authorList>
            <consortium name="International Brachypodium Initiative"/>
        </authorList>
    </citation>
    <scope>NUCLEOTIDE SEQUENCE [LARGE SCALE GENOMIC DNA]</scope>
    <source>
        <strain evidence="1 2">Bd21</strain>
    </source>
</reference>
<evidence type="ECO:0000313" key="3">
    <source>
        <dbReference type="Proteomes" id="UP000008810"/>
    </source>
</evidence>
<evidence type="ECO:0008006" key="4">
    <source>
        <dbReference type="Google" id="ProtNLM"/>
    </source>
</evidence>
<sequence>METINHLLVDCPFSRTLWHEVLSWIRSTCAPPTVGIPFADWWQTSVYSAPSTTRKGAASIIILTAQWIWKHCDAAVFDNATPNIASLADQIKTEARIWARGSSTE</sequence>
<accession>A0A0Q3RRQ5</accession>
<evidence type="ECO:0000313" key="1">
    <source>
        <dbReference type="EMBL" id="KQK15730.1"/>
    </source>
</evidence>
<dbReference type="Proteomes" id="UP000008810">
    <property type="component" value="Chromosome 1"/>
</dbReference>
<dbReference type="AlphaFoldDB" id="A0A0Q3RRQ5"/>
<dbReference type="InParanoid" id="A0A0Q3RRQ5"/>
<dbReference type="EMBL" id="CM000880">
    <property type="protein sequence ID" value="KQK15730.1"/>
    <property type="molecule type" value="Genomic_DNA"/>
</dbReference>
<dbReference type="OrthoDB" id="692729at2759"/>
<dbReference type="EnsemblPlants" id="KQK15730">
    <property type="protein sequence ID" value="KQK15730"/>
    <property type="gene ID" value="BRADI_1g24593v3"/>
</dbReference>
<dbReference type="Gramene" id="KQK15730">
    <property type="protein sequence ID" value="KQK15730"/>
    <property type="gene ID" value="BRADI_1g24593v3"/>
</dbReference>
<evidence type="ECO:0000313" key="2">
    <source>
        <dbReference type="EnsemblPlants" id="KQK15730"/>
    </source>
</evidence>
<gene>
    <name evidence="1" type="ORF">BRADI_1g24593v3</name>
</gene>
<reference evidence="2" key="3">
    <citation type="submission" date="2018-08" db="UniProtKB">
        <authorList>
            <consortium name="EnsemblPlants"/>
        </authorList>
    </citation>
    <scope>IDENTIFICATION</scope>
    <source>
        <strain evidence="2">cv. Bd21</strain>
    </source>
</reference>
<name>A0A0Q3RRQ5_BRADI</name>
<proteinExistence type="predicted"/>
<protein>
    <recommendedName>
        <fullName evidence="4">Reverse transcriptase zinc-binding domain-containing protein</fullName>
    </recommendedName>
</protein>